<evidence type="ECO:0000313" key="2">
    <source>
        <dbReference type="EMBL" id="QYS96013.1"/>
    </source>
</evidence>
<reference evidence="2 3" key="1">
    <citation type="journal article" date="2021" name="BMC Genomics">
        <title>Telomere-to-telomere genome assembly of asparaginase-producing Trichoderma simmonsii.</title>
        <authorList>
            <person name="Chung D."/>
            <person name="Kwon Y.M."/>
            <person name="Yang Y."/>
        </authorList>
    </citation>
    <scope>NUCLEOTIDE SEQUENCE [LARGE SCALE GENOMIC DNA]</scope>
    <source>
        <strain evidence="2 3">GH-Sj1</strain>
    </source>
</reference>
<accession>A0A8G0L7D6</accession>
<gene>
    <name evidence="2" type="ORF">H0G86_003277</name>
</gene>
<protein>
    <submittedName>
        <fullName evidence="2">Uncharacterized protein</fullName>
    </submittedName>
</protein>
<feature type="region of interest" description="Disordered" evidence="1">
    <location>
        <begin position="1"/>
        <end position="30"/>
    </location>
</feature>
<evidence type="ECO:0000256" key="1">
    <source>
        <dbReference type="SAM" id="MobiDB-lite"/>
    </source>
</evidence>
<organism evidence="2 3">
    <name type="scientific">Trichoderma simmonsii</name>
    <dbReference type="NCBI Taxonomy" id="1491479"/>
    <lineage>
        <taxon>Eukaryota</taxon>
        <taxon>Fungi</taxon>
        <taxon>Dikarya</taxon>
        <taxon>Ascomycota</taxon>
        <taxon>Pezizomycotina</taxon>
        <taxon>Sordariomycetes</taxon>
        <taxon>Hypocreomycetidae</taxon>
        <taxon>Hypocreales</taxon>
        <taxon>Hypocreaceae</taxon>
        <taxon>Trichoderma</taxon>
    </lineage>
</organism>
<dbReference type="EMBL" id="CP075865">
    <property type="protein sequence ID" value="QYS96013.1"/>
    <property type="molecule type" value="Genomic_DNA"/>
</dbReference>
<proteinExistence type="predicted"/>
<keyword evidence="3" id="KW-1185">Reference proteome</keyword>
<dbReference type="Proteomes" id="UP000826661">
    <property type="component" value="Chromosome II"/>
</dbReference>
<name>A0A8G0L7D6_9HYPO</name>
<evidence type="ECO:0000313" key="3">
    <source>
        <dbReference type="Proteomes" id="UP000826661"/>
    </source>
</evidence>
<sequence>MVDSEQLSLARGSDRGRRRPRSMSSERREGCGVCKQSKVEDLRRRRRQLNRAVLEVRVDVVGPRFLSDLAKGLGAKLRQLVSVWPQPAGASVLQNGRARERWTKLGSTVCGTSVAEVRVLTKHEPMVEQG</sequence>
<dbReference type="AlphaFoldDB" id="A0A8G0L7D6"/>